<feature type="compositionally biased region" description="Low complexity" evidence="1">
    <location>
        <begin position="287"/>
        <end position="305"/>
    </location>
</feature>
<accession>A0A2T0UT12</accession>
<dbReference type="EMBL" id="PVTJ01000002">
    <property type="protein sequence ID" value="PRY61044.1"/>
    <property type="molecule type" value="Genomic_DNA"/>
</dbReference>
<evidence type="ECO:0000313" key="4">
    <source>
        <dbReference type="Proteomes" id="UP000238176"/>
    </source>
</evidence>
<evidence type="ECO:0000313" key="3">
    <source>
        <dbReference type="EMBL" id="PRY61044.1"/>
    </source>
</evidence>
<keyword evidence="2" id="KW-0812">Transmembrane</keyword>
<feature type="transmembrane region" description="Helical" evidence="2">
    <location>
        <begin position="156"/>
        <end position="176"/>
    </location>
</feature>
<evidence type="ECO:0000256" key="1">
    <source>
        <dbReference type="SAM" id="MobiDB-lite"/>
    </source>
</evidence>
<feature type="region of interest" description="Disordered" evidence="1">
    <location>
        <begin position="287"/>
        <end position="355"/>
    </location>
</feature>
<sequence>MTPPENDRPDDEDGGTFKLKPGAQPPAAAPEGGEEAGLDRTMKINRVEAQQGTPPPPPSPLGNPTGPSNPPHAEYAETTVMPQTGSQTGFNPAGTPQPPQPNPLGSGQLPQTGQQPYGQPGQPQQPGYPPPPPQAGFPQPQATGPQGAVPEGIKRIGLMVLIAAGVGVLGNLVQVFTFGGFYVGSAVFGILICGAFGWYGWALPQGKVNPAGLRLTGIILIMIGAGFSILSIFGSFSAFALFGGLGAVLLLQSLALAGTLGYASFIYFKDEAVKAFIRGPQAAAPAGYPQPGYGQQPGAYQQPGGYPQPGQPQQPPQGYGPPQGQPGQQPGGYPPPPPGYGQPGQQQPQQPPYGQ</sequence>
<keyword evidence="4" id="KW-1185">Reference proteome</keyword>
<feature type="transmembrane region" description="Helical" evidence="2">
    <location>
        <begin position="213"/>
        <end position="233"/>
    </location>
</feature>
<reference evidence="3 4" key="1">
    <citation type="submission" date="2018-03" db="EMBL/GenBank/DDBJ databases">
        <title>Genomic Encyclopedia of Type Strains, Phase III (KMG-III): the genomes of soil and plant-associated and newly described type strains.</title>
        <authorList>
            <person name="Whitman W."/>
        </authorList>
    </citation>
    <scope>NUCLEOTIDE SEQUENCE [LARGE SCALE GENOMIC DNA]</scope>
    <source>
        <strain evidence="3 4">CGMCC 4.7067</strain>
    </source>
</reference>
<keyword evidence="2" id="KW-1133">Transmembrane helix</keyword>
<gene>
    <name evidence="3" type="ORF">B0I28_102663</name>
</gene>
<feature type="region of interest" description="Disordered" evidence="1">
    <location>
        <begin position="1"/>
        <end position="148"/>
    </location>
</feature>
<comment type="caution">
    <text evidence="3">The sequence shown here is derived from an EMBL/GenBank/DDBJ whole genome shotgun (WGS) entry which is preliminary data.</text>
</comment>
<feature type="compositionally biased region" description="Pro residues" evidence="1">
    <location>
        <begin position="126"/>
        <end position="135"/>
    </location>
</feature>
<feature type="transmembrane region" description="Helical" evidence="2">
    <location>
        <begin position="239"/>
        <end position="268"/>
    </location>
</feature>
<feature type="compositionally biased region" description="Basic and acidic residues" evidence="1">
    <location>
        <begin position="37"/>
        <end position="46"/>
    </location>
</feature>
<dbReference type="AlphaFoldDB" id="A0A2T0UT12"/>
<feature type="compositionally biased region" description="Low complexity" evidence="1">
    <location>
        <begin position="136"/>
        <end position="147"/>
    </location>
</feature>
<feature type="compositionally biased region" description="Pro residues" evidence="1">
    <location>
        <begin position="309"/>
        <end position="319"/>
    </location>
</feature>
<dbReference type="RefSeq" id="WP_106363196.1">
    <property type="nucleotide sequence ID" value="NZ_PVTJ01000002.1"/>
</dbReference>
<protein>
    <submittedName>
        <fullName evidence="3">Uncharacterized protein</fullName>
    </submittedName>
</protein>
<organism evidence="3 4">
    <name type="scientific">Glycomyces artemisiae</name>
    <dbReference type="NCBI Taxonomy" id="1076443"/>
    <lineage>
        <taxon>Bacteria</taxon>
        <taxon>Bacillati</taxon>
        <taxon>Actinomycetota</taxon>
        <taxon>Actinomycetes</taxon>
        <taxon>Glycomycetales</taxon>
        <taxon>Glycomycetaceae</taxon>
        <taxon>Glycomyces</taxon>
    </lineage>
</organism>
<proteinExistence type="predicted"/>
<feature type="transmembrane region" description="Helical" evidence="2">
    <location>
        <begin position="182"/>
        <end position="201"/>
    </location>
</feature>
<keyword evidence="2" id="KW-0472">Membrane</keyword>
<evidence type="ECO:0000256" key="2">
    <source>
        <dbReference type="SAM" id="Phobius"/>
    </source>
</evidence>
<feature type="compositionally biased region" description="Polar residues" evidence="1">
    <location>
        <begin position="80"/>
        <end position="90"/>
    </location>
</feature>
<dbReference type="OrthoDB" id="5189088at2"/>
<name>A0A2T0UT12_9ACTN</name>
<feature type="compositionally biased region" description="Low complexity" evidence="1">
    <location>
        <begin position="103"/>
        <end position="125"/>
    </location>
</feature>
<dbReference type="Proteomes" id="UP000238176">
    <property type="component" value="Unassembled WGS sequence"/>
</dbReference>